<evidence type="ECO:0000256" key="3">
    <source>
        <dbReference type="ARBA" id="ARBA00022989"/>
    </source>
</evidence>
<dbReference type="RefSeq" id="WP_169813809.1">
    <property type="nucleotide sequence ID" value="NZ_QQBC01000012.1"/>
</dbReference>
<comment type="caution">
    <text evidence="7">The sequence shown here is derived from an EMBL/GenBank/DDBJ whole genome shotgun (WGS) entry which is preliminary data.</text>
</comment>
<evidence type="ECO:0000256" key="4">
    <source>
        <dbReference type="ARBA" id="ARBA00023136"/>
    </source>
</evidence>
<feature type="transmembrane region" description="Helical" evidence="5">
    <location>
        <begin position="334"/>
        <end position="352"/>
    </location>
</feature>
<evidence type="ECO:0000313" key="7">
    <source>
        <dbReference type="EMBL" id="RDI62818.1"/>
    </source>
</evidence>
<dbReference type="InterPro" id="IPR011701">
    <property type="entry name" value="MFS"/>
</dbReference>
<feature type="transmembrane region" description="Helical" evidence="5">
    <location>
        <begin position="144"/>
        <end position="163"/>
    </location>
</feature>
<dbReference type="PANTHER" id="PTHR23542:SF1">
    <property type="entry name" value="MAJOR FACILITATOR SUPERFAMILY (MFS) PROFILE DOMAIN-CONTAINING PROTEIN"/>
    <property type="match status" value="1"/>
</dbReference>
<keyword evidence="8" id="KW-1185">Reference proteome</keyword>
<evidence type="ECO:0000256" key="1">
    <source>
        <dbReference type="ARBA" id="ARBA00004651"/>
    </source>
</evidence>
<dbReference type="GO" id="GO:0005886">
    <property type="term" value="C:plasma membrane"/>
    <property type="evidence" value="ECO:0007669"/>
    <property type="project" value="UniProtKB-SubCell"/>
</dbReference>
<keyword evidence="4 5" id="KW-0472">Membrane</keyword>
<feature type="domain" description="Major facilitator superfamily (MFS) profile" evidence="6">
    <location>
        <begin position="211"/>
        <end position="399"/>
    </location>
</feature>
<dbReference type="Gene3D" id="1.20.1250.20">
    <property type="entry name" value="MFS general substrate transporter like domains"/>
    <property type="match status" value="2"/>
</dbReference>
<keyword evidence="3 5" id="KW-1133">Transmembrane helix</keyword>
<dbReference type="PANTHER" id="PTHR23542">
    <property type="match status" value="1"/>
</dbReference>
<feature type="transmembrane region" description="Helical" evidence="5">
    <location>
        <begin position="169"/>
        <end position="187"/>
    </location>
</feature>
<dbReference type="Pfam" id="PF07690">
    <property type="entry name" value="MFS_1"/>
    <property type="match status" value="1"/>
</dbReference>
<dbReference type="STRING" id="1210086.GCA_001613105_05305"/>
<evidence type="ECO:0000256" key="2">
    <source>
        <dbReference type="ARBA" id="ARBA00022692"/>
    </source>
</evidence>
<comment type="subcellular location">
    <subcellularLocation>
        <location evidence="1">Cell membrane</location>
        <topology evidence="1">Multi-pass membrane protein</topology>
    </subcellularLocation>
</comment>
<feature type="transmembrane region" description="Helical" evidence="5">
    <location>
        <begin position="214"/>
        <end position="236"/>
    </location>
</feature>
<feature type="transmembrane region" description="Helical" evidence="5">
    <location>
        <begin position="43"/>
        <end position="65"/>
    </location>
</feature>
<feature type="transmembrane region" description="Helical" evidence="5">
    <location>
        <begin position="103"/>
        <end position="123"/>
    </location>
</feature>
<organism evidence="7 8">
    <name type="scientific">Nocardia pseudobrasiliensis</name>
    <dbReference type="NCBI Taxonomy" id="45979"/>
    <lineage>
        <taxon>Bacteria</taxon>
        <taxon>Bacillati</taxon>
        <taxon>Actinomycetota</taxon>
        <taxon>Actinomycetes</taxon>
        <taxon>Mycobacteriales</taxon>
        <taxon>Nocardiaceae</taxon>
        <taxon>Nocardia</taxon>
    </lineage>
</organism>
<keyword evidence="2 5" id="KW-0812">Transmembrane</keyword>
<feature type="transmembrane region" description="Helical" evidence="5">
    <location>
        <begin position="299"/>
        <end position="322"/>
    </location>
</feature>
<feature type="transmembrane region" description="Helical" evidence="5">
    <location>
        <begin position="77"/>
        <end position="97"/>
    </location>
</feature>
<proteinExistence type="predicted"/>
<dbReference type="InterPro" id="IPR036259">
    <property type="entry name" value="MFS_trans_sf"/>
</dbReference>
<dbReference type="InterPro" id="IPR020846">
    <property type="entry name" value="MFS_dom"/>
</dbReference>
<dbReference type="Proteomes" id="UP000254869">
    <property type="component" value="Unassembled WGS sequence"/>
</dbReference>
<accession>A0A370HWF7</accession>
<dbReference type="SUPFAM" id="SSF103473">
    <property type="entry name" value="MFS general substrate transporter"/>
    <property type="match status" value="1"/>
</dbReference>
<feature type="transmembrane region" description="Helical" evidence="5">
    <location>
        <begin position="364"/>
        <end position="387"/>
    </location>
</feature>
<reference evidence="7 8" key="1">
    <citation type="submission" date="2018-07" db="EMBL/GenBank/DDBJ databases">
        <title>Genomic Encyclopedia of Type Strains, Phase IV (KMG-IV): sequencing the most valuable type-strain genomes for metagenomic binning, comparative biology and taxonomic classification.</title>
        <authorList>
            <person name="Goeker M."/>
        </authorList>
    </citation>
    <scope>NUCLEOTIDE SEQUENCE [LARGE SCALE GENOMIC DNA]</scope>
    <source>
        <strain evidence="7 8">DSM 44290</strain>
    </source>
</reference>
<dbReference type="GO" id="GO:0022857">
    <property type="term" value="F:transmembrane transporter activity"/>
    <property type="evidence" value="ECO:0007669"/>
    <property type="project" value="InterPro"/>
</dbReference>
<evidence type="ECO:0000313" key="8">
    <source>
        <dbReference type="Proteomes" id="UP000254869"/>
    </source>
</evidence>
<evidence type="ECO:0000259" key="6">
    <source>
        <dbReference type="PROSITE" id="PS50850"/>
    </source>
</evidence>
<dbReference type="AlphaFoldDB" id="A0A370HWF7"/>
<feature type="transmembrane region" description="Helical" evidence="5">
    <location>
        <begin position="242"/>
        <end position="264"/>
    </location>
</feature>
<name>A0A370HWF7_9NOCA</name>
<dbReference type="EMBL" id="QQBC01000012">
    <property type="protein sequence ID" value="RDI62818.1"/>
    <property type="molecule type" value="Genomic_DNA"/>
</dbReference>
<sequence length="399" mass="40349">MSYIGLLKTPGAATLSLSGLIGRFPASMRSVSCVLFVVAMDGALRTAGIVAGTLVVAQGVAWPYIGRLADRFGQRRVIVTGGALNLLATALLAATIALAAPPWILLAAALCAGVTVVPLGSFVRARWASLAEPGRLRTAYAVESILDEVVFVTGPLLVVALVTGVHASAGLIACVVLTTVGSLLLAAHRRSEPASGTTEATRGGGAIGIPGMRVLIAAYVGMGLFLGAVDMTIIAYAREHRITELTGLLMALTAFSSLLSGLWFGAVDWRVRKDRLFLAAIALLGLGAVPLALGGPTVVMAVSAFVSGLVVSPTWISGSALVQALVPAGSLSEGFAWLSSVAALGSALGIAIGGQLADRDGFQAAGWLAVGGGAFACCATVAGSEILTSTKESELSQQA</sequence>
<feature type="transmembrane region" description="Helical" evidence="5">
    <location>
        <begin position="276"/>
        <end position="293"/>
    </location>
</feature>
<evidence type="ECO:0000256" key="5">
    <source>
        <dbReference type="SAM" id="Phobius"/>
    </source>
</evidence>
<protein>
    <submittedName>
        <fullName evidence="7">MFS transporter</fullName>
    </submittedName>
</protein>
<gene>
    <name evidence="7" type="ORF">DFR76_112136</name>
</gene>
<dbReference type="PROSITE" id="PS50850">
    <property type="entry name" value="MFS"/>
    <property type="match status" value="1"/>
</dbReference>